<dbReference type="AlphaFoldDB" id="A0A0J1LEA5"/>
<protein>
    <submittedName>
        <fullName evidence="1">Uncharacterized protein</fullName>
    </submittedName>
</protein>
<evidence type="ECO:0000313" key="2">
    <source>
        <dbReference type="Proteomes" id="UP000036045"/>
    </source>
</evidence>
<dbReference type="PATRIC" id="fig|1397.4.peg.4055"/>
<dbReference type="RefSeq" id="WP_047941218.1">
    <property type="nucleotide sequence ID" value="NZ_LDPH01000004.1"/>
</dbReference>
<dbReference type="EMBL" id="LDPH01000004">
    <property type="protein sequence ID" value="KLV27240.1"/>
    <property type="molecule type" value="Genomic_DNA"/>
</dbReference>
<comment type="caution">
    <text evidence="1">The sequence shown here is derived from an EMBL/GenBank/DDBJ whole genome shotgun (WGS) entry which is preliminary data.</text>
</comment>
<dbReference type="Proteomes" id="UP000036045">
    <property type="component" value="Unassembled WGS sequence"/>
</dbReference>
<name>A0A0J1LEA5_NIACI</name>
<proteinExistence type="predicted"/>
<gene>
    <name evidence="1" type="ORF">ABW02_06890</name>
</gene>
<keyword evidence="2" id="KW-1185">Reference proteome</keyword>
<organism evidence="1 2">
    <name type="scientific">Niallia circulans</name>
    <name type="common">Bacillus circulans</name>
    <dbReference type="NCBI Taxonomy" id="1397"/>
    <lineage>
        <taxon>Bacteria</taxon>
        <taxon>Bacillati</taxon>
        <taxon>Bacillota</taxon>
        <taxon>Bacilli</taxon>
        <taxon>Bacillales</taxon>
        <taxon>Bacillaceae</taxon>
        <taxon>Niallia</taxon>
    </lineage>
</organism>
<reference evidence="1 2" key="1">
    <citation type="submission" date="2015-05" db="EMBL/GenBank/DDBJ databases">
        <title>Whole genome sequence and identification of bacterial endophytes from Costus igneus.</title>
        <authorList>
            <person name="Lee Y.P."/>
            <person name="Gan H.M."/>
            <person name="Eng W."/>
            <person name="Wheatley M.S."/>
            <person name="Caraballo A."/>
            <person name="Polter S."/>
            <person name="Savka M.A."/>
            <person name="Hudson A.O."/>
        </authorList>
    </citation>
    <scope>NUCLEOTIDE SEQUENCE [LARGE SCALE GENOMIC DNA]</scope>
    <source>
        <strain evidence="1 2">RIT379</strain>
    </source>
</reference>
<sequence length="202" mass="23192">MNENSLINNSDLTVEGFYEFKSKVLDKPGEMDSISNKLTDTIQSEDYLEVLDFFFSHYFPEKYGKEAANFLFNLLANTKETMKKLIEAKILDKIDKIELDLLAFKHNKLISKISSQFEHPYSLMSTSGTTNGEGEYLLFFKRVDGTSFNLFLDNSQSYRLINNIIEITLDDSELGNADEEIVRRFLSVSKKAIAAFEKKSDE</sequence>
<accession>A0A0J1LEA5</accession>
<evidence type="ECO:0000313" key="1">
    <source>
        <dbReference type="EMBL" id="KLV27240.1"/>
    </source>
</evidence>